<proteinExistence type="inferred from homology"/>
<dbReference type="SUPFAM" id="SSF51430">
    <property type="entry name" value="NAD(P)-linked oxidoreductase"/>
    <property type="match status" value="1"/>
</dbReference>
<dbReference type="Gene3D" id="3.20.20.100">
    <property type="entry name" value="NADP-dependent oxidoreductase domain"/>
    <property type="match status" value="1"/>
</dbReference>
<dbReference type="Pfam" id="PF00248">
    <property type="entry name" value="Aldo_ket_red"/>
    <property type="match status" value="1"/>
</dbReference>
<dbReference type="InterPro" id="IPR020471">
    <property type="entry name" value="AKR"/>
</dbReference>
<comment type="similarity">
    <text evidence="1">Belongs to the aldo/keto reductase family.</text>
</comment>
<feature type="site" description="Lowers pKa of active site Tyr" evidence="5">
    <location>
        <position position="88"/>
    </location>
</feature>
<dbReference type="InterPro" id="IPR023210">
    <property type="entry name" value="NADP_OxRdtase_dom"/>
</dbReference>
<evidence type="ECO:0000313" key="8">
    <source>
        <dbReference type="Proteomes" id="UP000605846"/>
    </source>
</evidence>
<feature type="domain" description="NADP-dependent oxidoreductase" evidence="6">
    <location>
        <begin position="16"/>
        <end position="306"/>
    </location>
</feature>
<accession>A0A8H7BYD2</accession>
<keyword evidence="8" id="KW-1185">Reference proteome</keyword>
<evidence type="ECO:0000256" key="5">
    <source>
        <dbReference type="PIRSR" id="PIRSR000097-3"/>
    </source>
</evidence>
<protein>
    <submittedName>
        <fullName evidence="7">NAD(P)H-dependent D-xylose reductase (XR)</fullName>
    </submittedName>
</protein>
<dbReference type="OrthoDB" id="416253at2759"/>
<dbReference type="PANTHER" id="PTHR11732">
    <property type="entry name" value="ALDO/KETO REDUCTASE"/>
    <property type="match status" value="1"/>
</dbReference>
<evidence type="ECO:0000256" key="3">
    <source>
        <dbReference type="PIRSR" id="PIRSR000097-1"/>
    </source>
</evidence>
<dbReference type="EMBL" id="JABAYA010000001">
    <property type="protein sequence ID" value="KAF7732822.1"/>
    <property type="molecule type" value="Genomic_DNA"/>
</dbReference>
<dbReference type="InterPro" id="IPR036812">
    <property type="entry name" value="NAD(P)_OxRdtase_dom_sf"/>
</dbReference>
<reference evidence="7" key="1">
    <citation type="submission" date="2020-01" db="EMBL/GenBank/DDBJ databases">
        <title>Genome Sequencing of Three Apophysomyces-Like Fungal Strains Confirms a Novel Fungal Genus in the Mucoromycota with divergent Burkholderia-like Endosymbiotic Bacteria.</title>
        <authorList>
            <person name="Stajich J.E."/>
            <person name="Macias A.M."/>
            <person name="Carter-House D."/>
            <person name="Lovett B."/>
            <person name="Kasson L.R."/>
            <person name="Berry K."/>
            <person name="Grigoriev I."/>
            <person name="Chang Y."/>
            <person name="Spatafora J."/>
            <person name="Kasson M.T."/>
        </authorList>
    </citation>
    <scope>NUCLEOTIDE SEQUENCE</scope>
    <source>
        <strain evidence="7">NRRL A-21654</strain>
    </source>
</reference>
<feature type="active site" description="Proton donor" evidence="3">
    <location>
        <position position="49"/>
    </location>
</feature>
<sequence>MSHITLNRTHDLMPKVGYGLWKIPNEDAEEAVYNAIKIGYRLLDGAAVYGNEVEVGRGIKKAISEGIVKREDLFARNSHRKLNAVVTKLWNNFHHKDRVRPAFDRQLKDLGLDYVDLYLIHFPVPLAYVNDNTLGWADEKTNELIIENSPIQDTWRELEKLVDAKLARNIGISNFNVQTILDLLTYCKYKPAVLQVELHPYLQQPRLVKWVQAQGIAVMAYSSFGPVSYLEMTEEAKSTPPLLENKVIVAIANKHNKTPSQVLLRWSVQKDVIVIPKSLNPDRMRNNLDVLDWSLDEEDLKEIAGLDQKLRFNDTVSYGLSLPLWD</sequence>
<comment type="caution">
    <text evidence="7">The sequence shown here is derived from an EMBL/GenBank/DDBJ whole genome shotgun (WGS) entry which is preliminary data.</text>
</comment>
<evidence type="ECO:0000256" key="2">
    <source>
        <dbReference type="ARBA" id="ARBA00023002"/>
    </source>
</evidence>
<evidence type="ECO:0000259" key="6">
    <source>
        <dbReference type="Pfam" id="PF00248"/>
    </source>
</evidence>
<dbReference type="PROSITE" id="PS00798">
    <property type="entry name" value="ALDOKETO_REDUCTASE_1"/>
    <property type="match status" value="1"/>
</dbReference>
<organism evidence="7 8">
    <name type="scientific">Apophysomyces ossiformis</name>
    <dbReference type="NCBI Taxonomy" id="679940"/>
    <lineage>
        <taxon>Eukaryota</taxon>
        <taxon>Fungi</taxon>
        <taxon>Fungi incertae sedis</taxon>
        <taxon>Mucoromycota</taxon>
        <taxon>Mucoromycotina</taxon>
        <taxon>Mucoromycetes</taxon>
        <taxon>Mucorales</taxon>
        <taxon>Mucorineae</taxon>
        <taxon>Mucoraceae</taxon>
        <taxon>Apophysomyces</taxon>
    </lineage>
</organism>
<dbReference type="AlphaFoldDB" id="A0A8H7BYD2"/>
<dbReference type="PIRSF" id="PIRSF000097">
    <property type="entry name" value="AKR"/>
    <property type="match status" value="1"/>
</dbReference>
<evidence type="ECO:0000313" key="7">
    <source>
        <dbReference type="EMBL" id="KAF7732822.1"/>
    </source>
</evidence>
<feature type="binding site" evidence="4">
    <location>
        <position position="121"/>
    </location>
    <ligand>
        <name>substrate</name>
    </ligand>
</feature>
<dbReference type="GO" id="GO:0016491">
    <property type="term" value="F:oxidoreductase activity"/>
    <property type="evidence" value="ECO:0007669"/>
    <property type="project" value="UniProtKB-KW"/>
</dbReference>
<dbReference type="Proteomes" id="UP000605846">
    <property type="component" value="Unassembled WGS sequence"/>
</dbReference>
<keyword evidence="2" id="KW-0560">Oxidoreductase</keyword>
<evidence type="ECO:0000256" key="1">
    <source>
        <dbReference type="ARBA" id="ARBA00007905"/>
    </source>
</evidence>
<gene>
    <name evidence="7" type="primary">XYL1_1</name>
    <name evidence="7" type="ORF">EC973_000098</name>
</gene>
<dbReference type="PRINTS" id="PR00069">
    <property type="entry name" value="ALDKETRDTASE"/>
</dbReference>
<dbReference type="InterPro" id="IPR018170">
    <property type="entry name" value="Aldo/ket_reductase_CS"/>
</dbReference>
<dbReference type="FunFam" id="3.20.20.100:FF:000007">
    <property type="entry name" value="NAD(P)H-dependent D-xylose reductase xyl1"/>
    <property type="match status" value="1"/>
</dbReference>
<dbReference type="PROSITE" id="PS00062">
    <property type="entry name" value="ALDOKETO_REDUCTASE_2"/>
    <property type="match status" value="1"/>
</dbReference>
<evidence type="ECO:0000256" key="4">
    <source>
        <dbReference type="PIRSR" id="PIRSR000097-2"/>
    </source>
</evidence>
<name>A0A8H7BYD2_9FUNG</name>